<dbReference type="EMBL" id="PFAT01000018">
    <property type="protein sequence ID" value="PIR92566.1"/>
    <property type="molecule type" value="Genomic_DNA"/>
</dbReference>
<protein>
    <recommendedName>
        <fullName evidence="5">TrbL/VirB6 plasmid conjugal transfer protein</fullName>
    </recommendedName>
</protein>
<feature type="transmembrane region" description="Helical" evidence="1">
    <location>
        <begin position="353"/>
        <end position="374"/>
    </location>
</feature>
<evidence type="ECO:0000313" key="4">
    <source>
        <dbReference type="Proteomes" id="UP000228510"/>
    </source>
</evidence>
<name>A0A2H0V0D6_9BACT</name>
<feature type="signal peptide" evidence="2">
    <location>
        <begin position="1"/>
        <end position="26"/>
    </location>
</feature>
<sequence>MSRLLKNFLLLAVFSLAALFAPRSVAALVPDFVQAVQEGNNLQWYLGGKSGMLSTTTDALTVFIVGARDQQGNIVQVGAVQTTASLIASTYNKPASSVDYVAYLMNNSGLAKSAYAQGEGWNFLASAKSSAMPQVILELWKLIRNVVYLFFIVIFVAIGFMIMFRSKLNPQTAVNIQLALPGIIVSLILVTFSFAISGLIIDMVYLGHNLIAAVFFGSSASPLYTLITAGGAGTAGAYLDAVNGMDIITSLLVPTSTSGIIGWGEINVFNQLAEFISIGGLMDNVANLLQGNVSGLIPLILAFSLLGTGLKIFFGLLTKYVTLILMTIFSPFVFLFTAFPGRGEGVGNFFKTMLSAALTFPATAFMFFLSAFFVSKATGVDLNGLPPLNETGVLMPSTGSTGLKNVLEPLVGLGILMAATQVPQAIDQALGAKPGIAGAATPDIGGALSKIPIIGGLIR</sequence>
<feature type="transmembrane region" description="Helical" evidence="1">
    <location>
        <begin position="146"/>
        <end position="164"/>
    </location>
</feature>
<feature type="transmembrane region" description="Helical" evidence="1">
    <location>
        <begin position="295"/>
        <end position="314"/>
    </location>
</feature>
<evidence type="ECO:0000256" key="1">
    <source>
        <dbReference type="SAM" id="Phobius"/>
    </source>
</evidence>
<evidence type="ECO:0008006" key="5">
    <source>
        <dbReference type="Google" id="ProtNLM"/>
    </source>
</evidence>
<dbReference type="Proteomes" id="UP000228510">
    <property type="component" value="Unassembled WGS sequence"/>
</dbReference>
<keyword evidence="1" id="KW-1133">Transmembrane helix</keyword>
<keyword evidence="1" id="KW-0472">Membrane</keyword>
<keyword evidence="2" id="KW-0732">Signal</keyword>
<gene>
    <name evidence="3" type="ORF">COU01_01080</name>
</gene>
<comment type="caution">
    <text evidence="3">The sequence shown here is derived from an EMBL/GenBank/DDBJ whole genome shotgun (WGS) entry which is preliminary data.</text>
</comment>
<feature type="chain" id="PRO_5013836628" description="TrbL/VirB6 plasmid conjugal transfer protein" evidence="2">
    <location>
        <begin position="27"/>
        <end position="459"/>
    </location>
</feature>
<dbReference type="AlphaFoldDB" id="A0A2H0V0D6"/>
<evidence type="ECO:0000256" key="2">
    <source>
        <dbReference type="SAM" id="SignalP"/>
    </source>
</evidence>
<evidence type="ECO:0000313" key="3">
    <source>
        <dbReference type="EMBL" id="PIR92566.1"/>
    </source>
</evidence>
<reference evidence="4" key="1">
    <citation type="submission" date="2017-09" db="EMBL/GenBank/DDBJ databases">
        <title>Depth-based differentiation of microbial function through sediment-hosted aquifers and enrichment of novel symbionts in the deep terrestrial subsurface.</title>
        <authorList>
            <person name="Probst A.J."/>
            <person name="Ladd B."/>
            <person name="Jarett J.K."/>
            <person name="Geller-Mcgrath D.E."/>
            <person name="Sieber C.M.K."/>
            <person name="Emerson J.B."/>
            <person name="Anantharaman K."/>
            <person name="Thomas B.C."/>
            <person name="Malmstrom R."/>
            <person name="Stieglmeier M."/>
            <person name="Klingl A."/>
            <person name="Woyke T."/>
            <person name="Ryan C.M."/>
            <person name="Banfield J.F."/>
        </authorList>
    </citation>
    <scope>NUCLEOTIDE SEQUENCE [LARGE SCALE GENOMIC DNA]</scope>
</reference>
<feature type="transmembrane region" description="Helical" evidence="1">
    <location>
        <begin position="176"/>
        <end position="201"/>
    </location>
</feature>
<keyword evidence="1" id="KW-0812">Transmembrane</keyword>
<feature type="transmembrane region" description="Helical" evidence="1">
    <location>
        <begin position="321"/>
        <end position="341"/>
    </location>
</feature>
<accession>A0A2H0V0D6</accession>
<proteinExistence type="predicted"/>
<organism evidence="3 4">
    <name type="scientific">Candidatus Falkowbacteria bacterium CG10_big_fil_rev_8_21_14_0_10_44_15</name>
    <dbReference type="NCBI Taxonomy" id="1974569"/>
    <lineage>
        <taxon>Bacteria</taxon>
        <taxon>Candidatus Falkowiibacteriota</taxon>
    </lineage>
</organism>